<dbReference type="RefSeq" id="WP_227181966.1">
    <property type="nucleotide sequence ID" value="NZ_JAJBZT010000012.1"/>
</dbReference>
<comment type="caution">
    <text evidence="8">The sequence shown here is derived from an EMBL/GenBank/DDBJ whole genome shotgun (WGS) entry which is preliminary data.</text>
</comment>
<dbReference type="InterPro" id="IPR002104">
    <property type="entry name" value="Integrase_catalytic"/>
</dbReference>
<dbReference type="EMBL" id="JAJBZT010000012">
    <property type="protein sequence ID" value="MCB6185135.1"/>
    <property type="molecule type" value="Genomic_DNA"/>
</dbReference>
<evidence type="ECO:0000259" key="7">
    <source>
        <dbReference type="PROSITE" id="PS51900"/>
    </source>
</evidence>
<dbReference type="Proteomes" id="UP001165395">
    <property type="component" value="Unassembled WGS sequence"/>
</dbReference>
<dbReference type="Gene3D" id="1.10.150.130">
    <property type="match status" value="1"/>
</dbReference>
<sequence>MHDLTHTFSNGSSSDVVLPDHLSGKYGSMRINDPLVAEYYPDDATIVFEFLASLTSPHTKRSYVKEIIRFWKYCLKALQLPLSSITPDEIKSYIDFLNNPDPSIFGFTYEEIEKLPHRPPAGCHPLSDSWWPFRNGVLRKKSSSLLDESTSENFSHYQGLSRSSVALTINILSSLFSYMVQKQYLRLNPVQKGVLKLYKSKFGTETTTRYLDSELIKLIFEILDQRPTLSVDDKKKWARDRLVFYFYYFTGIRRTEGTSKAALKDPVSSALQESVSASYPTMGDFHFEYDVSTGVERCYLKILGKGSKTRIIPIADKLLDVIKEYRLSKNLVPRPEPTETYPIIMKLNSYDEINGETVSRILKDIFLSVAAEIKDRLVRFNLSEDERILLKDWILKLESASPHWLRHSRGSALHSSPSVSLKVLADFLGHANIATTNIYLHEEKAKSFDAINDAS</sequence>
<dbReference type="InterPro" id="IPR011010">
    <property type="entry name" value="DNA_brk_join_enz"/>
</dbReference>
<evidence type="ECO:0000256" key="3">
    <source>
        <dbReference type="ARBA" id="ARBA00023125"/>
    </source>
</evidence>
<dbReference type="SUPFAM" id="SSF56349">
    <property type="entry name" value="DNA breaking-rejoining enzymes"/>
    <property type="match status" value="1"/>
</dbReference>
<dbReference type="InterPro" id="IPR013762">
    <property type="entry name" value="Integrase-like_cat_sf"/>
</dbReference>
<dbReference type="Gene3D" id="1.10.443.10">
    <property type="entry name" value="Intergrase catalytic core"/>
    <property type="match status" value="1"/>
</dbReference>
<evidence type="ECO:0000256" key="4">
    <source>
        <dbReference type="ARBA" id="ARBA00023172"/>
    </source>
</evidence>
<dbReference type="InterPro" id="IPR044068">
    <property type="entry name" value="CB"/>
</dbReference>
<evidence type="ECO:0000256" key="2">
    <source>
        <dbReference type="ARBA" id="ARBA00022908"/>
    </source>
</evidence>
<dbReference type="PANTHER" id="PTHR30349">
    <property type="entry name" value="PHAGE INTEGRASE-RELATED"/>
    <property type="match status" value="1"/>
</dbReference>
<evidence type="ECO:0000313" key="8">
    <source>
        <dbReference type="EMBL" id="MCB6185135.1"/>
    </source>
</evidence>
<dbReference type="InterPro" id="IPR050090">
    <property type="entry name" value="Tyrosine_recombinase_XerCD"/>
</dbReference>
<dbReference type="InterPro" id="IPR010998">
    <property type="entry name" value="Integrase_recombinase_N"/>
</dbReference>
<keyword evidence="2" id="KW-0229">DNA integration</keyword>
<comment type="similarity">
    <text evidence="1">Belongs to the 'phage' integrase family.</text>
</comment>
<name>A0ABS8DAA2_9NEIS</name>
<feature type="domain" description="Core-binding (CB)" evidence="7">
    <location>
        <begin position="41"/>
        <end position="180"/>
    </location>
</feature>
<evidence type="ECO:0000313" key="9">
    <source>
        <dbReference type="Proteomes" id="UP001165395"/>
    </source>
</evidence>
<dbReference type="Pfam" id="PF00589">
    <property type="entry name" value="Phage_integrase"/>
    <property type="match status" value="1"/>
</dbReference>
<protein>
    <submittedName>
        <fullName evidence="8">Tyrosine-type recombinase/integrase</fullName>
    </submittedName>
</protein>
<keyword evidence="3 5" id="KW-0238">DNA-binding</keyword>
<dbReference type="PANTHER" id="PTHR30349:SF41">
    <property type="entry name" value="INTEGRASE_RECOMBINASE PROTEIN MJ0367-RELATED"/>
    <property type="match status" value="1"/>
</dbReference>
<accession>A0ABS8DAA2</accession>
<reference evidence="8" key="1">
    <citation type="submission" date="2021-10" db="EMBL/GenBank/DDBJ databases">
        <title>The complete genome sequence of Leeia sp. TBRC 13508.</title>
        <authorList>
            <person name="Charoenyingcharoen P."/>
            <person name="Yukphan P."/>
        </authorList>
    </citation>
    <scope>NUCLEOTIDE SEQUENCE</scope>
    <source>
        <strain evidence="8">TBRC 13508</strain>
    </source>
</reference>
<dbReference type="PROSITE" id="PS51900">
    <property type="entry name" value="CB"/>
    <property type="match status" value="1"/>
</dbReference>
<organism evidence="8 9">
    <name type="scientific">Leeia speluncae</name>
    <dbReference type="NCBI Taxonomy" id="2884804"/>
    <lineage>
        <taxon>Bacteria</taxon>
        <taxon>Pseudomonadati</taxon>
        <taxon>Pseudomonadota</taxon>
        <taxon>Betaproteobacteria</taxon>
        <taxon>Neisseriales</taxon>
        <taxon>Leeiaceae</taxon>
        <taxon>Leeia</taxon>
    </lineage>
</organism>
<evidence type="ECO:0000256" key="5">
    <source>
        <dbReference type="PROSITE-ProRule" id="PRU01248"/>
    </source>
</evidence>
<gene>
    <name evidence="8" type="ORF">LIN78_16425</name>
</gene>
<keyword evidence="9" id="KW-1185">Reference proteome</keyword>
<evidence type="ECO:0000256" key="1">
    <source>
        <dbReference type="ARBA" id="ARBA00008857"/>
    </source>
</evidence>
<keyword evidence="4" id="KW-0233">DNA recombination</keyword>
<evidence type="ECO:0000259" key="6">
    <source>
        <dbReference type="PROSITE" id="PS51898"/>
    </source>
</evidence>
<proteinExistence type="inferred from homology"/>
<dbReference type="PROSITE" id="PS51898">
    <property type="entry name" value="TYR_RECOMBINASE"/>
    <property type="match status" value="1"/>
</dbReference>
<feature type="domain" description="Tyr recombinase" evidence="6">
    <location>
        <begin position="206"/>
        <end position="453"/>
    </location>
</feature>